<dbReference type="PANTHER" id="PTHR33321">
    <property type="match status" value="1"/>
</dbReference>
<protein>
    <submittedName>
        <fullName evidence="1">Uncharacterized protein</fullName>
    </submittedName>
</protein>
<accession>D8R5T9</accession>
<gene>
    <name evidence="1" type="ORF">SELMODRAFT_86137</name>
</gene>
<dbReference type="Proteomes" id="UP000001514">
    <property type="component" value="Unassembled WGS sequence"/>
</dbReference>
<dbReference type="EMBL" id="GL377572">
    <property type="protein sequence ID" value="EFJ32212.1"/>
    <property type="molecule type" value="Genomic_DNA"/>
</dbReference>
<dbReference type="STRING" id="88036.D8R5T9"/>
<sequence>ADYVRLKAGLTLSHWVEPGGGETWDQGYDVTAYFLDYCNGIQGDFLWQMNARLANGVWSESVFFDLLGKSVQDLWTDDKNAFKF</sequence>
<dbReference type="InParanoid" id="D8R5T9"/>
<keyword evidence="2" id="KW-1185">Reference proteome</keyword>
<organism evidence="2">
    <name type="scientific">Selaginella moellendorffii</name>
    <name type="common">Spikemoss</name>
    <dbReference type="NCBI Taxonomy" id="88036"/>
    <lineage>
        <taxon>Eukaryota</taxon>
        <taxon>Viridiplantae</taxon>
        <taxon>Streptophyta</taxon>
        <taxon>Embryophyta</taxon>
        <taxon>Tracheophyta</taxon>
        <taxon>Lycopodiopsida</taxon>
        <taxon>Selaginellales</taxon>
        <taxon>Selaginellaceae</taxon>
        <taxon>Selaginella</taxon>
    </lineage>
</organism>
<evidence type="ECO:0000313" key="2">
    <source>
        <dbReference type="Proteomes" id="UP000001514"/>
    </source>
</evidence>
<dbReference type="AlphaFoldDB" id="D8R5T9"/>
<proteinExistence type="predicted"/>
<reference evidence="1 2" key="1">
    <citation type="journal article" date="2011" name="Science">
        <title>The Selaginella genome identifies genetic changes associated with the evolution of vascular plants.</title>
        <authorList>
            <person name="Banks J.A."/>
            <person name="Nishiyama T."/>
            <person name="Hasebe M."/>
            <person name="Bowman J.L."/>
            <person name="Gribskov M."/>
            <person name="dePamphilis C."/>
            <person name="Albert V.A."/>
            <person name="Aono N."/>
            <person name="Aoyama T."/>
            <person name="Ambrose B.A."/>
            <person name="Ashton N.W."/>
            <person name="Axtell M.J."/>
            <person name="Barker E."/>
            <person name="Barker M.S."/>
            <person name="Bennetzen J.L."/>
            <person name="Bonawitz N.D."/>
            <person name="Chapple C."/>
            <person name="Cheng C."/>
            <person name="Correa L.G."/>
            <person name="Dacre M."/>
            <person name="DeBarry J."/>
            <person name="Dreyer I."/>
            <person name="Elias M."/>
            <person name="Engstrom E.M."/>
            <person name="Estelle M."/>
            <person name="Feng L."/>
            <person name="Finet C."/>
            <person name="Floyd S.K."/>
            <person name="Frommer W.B."/>
            <person name="Fujita T."/>
            <person name="Gramzow L."/>
            <person name="Gutensohn M."/>
            <person name="Harholt J."/>
            <person name="Hattori M."/>
            <person name="Heyl A."/>
            <person name="Hirai T."/>
            <person name="Hiwatashi Y."/>
            <person name="Ishikawa M."/>
            <person name="Iwata M."/>
            <person name="Karol K.G."/>
            <person name="Koehler B."/>
            <person name="Kolukisaoglu U."/>
            <person name="Kubo M."/>
            <person name="Kurata T."/>
            <person name="Lalonde S."/>
            <person name="Li K."/>
            <person name="Li Y."/>
            <person name="Litt A."/>
            <person name="Lyons E."/>
            <person name="Manning G."/>
            <person name="Maruyama T."/>
            <person name="Michael T.P."/>
            <person name="Mikami K."/>
            <person name="Miyazaki S."/>
            <person name="Morinaga S."/>
            <person name="Murata T."/>
            <person name="Mueller-Roeber B."/>
            <person name="Nelson D.R."/>
            <person name="Obara M."/>
            <person name="Oguri Y."/>
            <person name="Olmstead R.G."/>
            <person name="Onodera N."/>
            <person name="Petersen B.L."/>
            <person name="Pils B."/>
            <person name="Prigge M."/>
            <person name="Rensing S.A."/>
            <person name="Riano-Pachon D.M."/>
            <person name="Roberts A.W."/>
            <person name="Sato Y."/>
            <person name="Scheller H.V."/>
            <person name="Schulz B."/>
            <person name="Schulz C."/>
            <person name="Shakirov E.V."/>
            <person name="Shibagaki N."/>
            <person name="Shinohara N."/>
            <person name="Shippen D.E."/>
            <person name="Soerensen I."/>
            <person name="Sotooka R."/>
            <person name="Sugimoto N."/>
            <person name="Sugita M."/>
            <person name="Sumikawa N."/>
            <person name="Tanurdzic M."/>
            <person name="Theissen G."/>
            <person name="Ulvskov P."/>
            <person name="Wakazuki S."/>
            <person name="Weng J.K."/>
            <person name="Willats W.W."/>
            <person name="Wipf D."/>
            <person name="Wolf P.G."/>
            <person name="Yang L."/>
            <person name="Zimmer A.D."/>
            <person name="Zhu Q."/>
            <person name="Mitros T."/>
            <person name="Hellsten U."/>
            <person name="Loque D."/>
            <person name="Otillar R."/>
            <person name="Salamov A."/>
            <person name="Schmutz J."/>
            <person name="Shapiro H."/>
            <person name="Lindquist E."/>
            <person name="Lucas S."/>
            <person name="Rokhsar D."/>
            <person name="Grigoriev I.V."/>
        </authorList>
    </citation>
    <scope>NUCLEOTIDE SEQUENCE [LARGE SCALE GENOMIC DNA]</scope>
</reference>
<feature type="non-terminal residue" evidence="1">
    <location>
        <position position="1"/>
    </location>
</feature>
<dbReference type="InterPro" id="IPR007541">
    <property type="entry name" value="Uncharacterised_BSP"/>
</dbReference>
<dbReference type="PANTHER" id="PTHR33321:SF12">
    <property type="entry name" value="PLANT BASIC SECRETORY PROTEIN (BSP) FAMILY PROTEIN"/>
    <property type="match status" value="1"/>
</dbReference>
<dbReference type="Gramene" id="EFJ32212">
    <property type="protein sequence ID" value="EFJ32212"/>
    <property type="gene ID" value="SELMODRAFT_86137"/>
</dbReference>
<dbReference type="KEGG" id="smo:SELMODRAFT_86137"/>
<dbReference type="Pfam" id="PF04450">
    <property type="entry name" value="BSP"/>
    <property type="match status" value="1"/>
</dbReference>
<name>D8R5T9_SELML</name>
<evidence type="ECO:0000313" key="1">
    <source>
        <dbReference type="EMBL" id="EFJ32212.1"/>
    </source>
</evidence>
<dbReference type="HOGENOM" id="CLU_2534243_0_0_1"/>